<dbReference type="PIRSF" id="PIRSF005624">
    <property type="entry name" value="Ni-bind_GTPase"/>
    <property type="match status" value="1"/>
</dbReference>
<dbReference type="GeneID" id="41598564"/>
<organism evidence="8 9">
    <name type="scientific">Candidatus Nitrososphaera evergladensis SR1</name>
    <dbReference type="NCBI Taxonomy" id="1459636"/>
    <lineage>
        <taxon>Archaea</taxon>
        <taxon>Nitrososphaerota</taxon>
        <taxon>Nitrososphaeria</taxon>
        <taxon>Nitrososphaerales</taxon>
        <taxon>Nitrososphaeraceae</taxon>
        <taxon>Nitrososphaera</taxon>
    </lineage>
</organism>
<comment type="subcellular location">
    <subcellularLocation>
        <location evidence="6">Cytoplasm</location>
    </subcellularLocation>
</comment>
<dbReference type="GO" id="GO:0005737">
    <property type="term" value="C:cytoplasm"/>
    <property type="evidence" value="ECO:0007669"/>
    <property type="project" value="UniProtKB-SubCell"/>
</dbReference>
<evidence type="ECO:0000313" key="9">
    <source>
        <dbReference type="Proteomes" id="UP000028194"/>
    </source>
</evidence>
<keyword evidence="4 6" id="KW-0342">GTP-binding</keyword>
<name>A0A075MUT4_9ARCH</name>
<sequence>MSSNTATAKRIPRVGIGGPVGSGKTMLIEMVVPILASKGYKAGIISNDVISREDADRMRKNLATRQHLMPEELVIGLATGGCPHTAVREDPSMNISVVEEMESKHGYLDLILIESGGDNITTTFSPALADYFIYIIDVSGGDKYPRKRGLGIETCDLLVINKIDLAPYVGADLAVMEGDAKAIRGGKPYVFVNCKSGQGVQQVADHIIRDVLFESPPKAAAV</sequence>
<evidence type="ECO:0000256" key="4">
    <source>
        <dbReference type="ARBA" id="ARBA00023134"/>
    </source>
</evidence>
<dbReference type="InterPro" id="IPR004400">
    <property type="entry name" value="UreG"/>
</dbReference>
<evidence type="ECO:0000256" key="5">
    <source>
        <dbReference type="ARBA" id="ARBA00023186"/>
    </source>
</evidence>
<comment type="similarity">
    <text evidence="1 6">Belongs to the SIMIBI class G3E GTPase family. UreG subfamily.</text>
</comment>
<protein>
    <recommendedName>
        <fullName evidence="6">Urease accessory protein UreG</fullName>
    </recommendedName>
</protein>
<dbReference type="GO" id="GO:0003924">
    <property type="term" value="F:GTPase activity"/>
    <property type="evidence" value="ECO:0007669"/>
    <property type="project" value="InterPro"/>
</dbReference>
<accession>A0A075MUT4</accession>
<keyword evidence="5 6" id="KW-0143">Chaperone</keyword>
<keyword evidence="9" id="KW-1185">Reference proteome</keyword>
<dbReference type="RefSeq" id="WP_148701411.1">
    <property type="nucleotide sequence ID" value="NZ_CP007174.1"/>
</dbReference>
<dbReference type="OrthoDB" id="812at2157"/>
<dbReference type="HAMAP" id="MF_01389">
    <property type="entry name" value="UreG"/>
    <property type="match status" value="1"/>
</dbReference>
<dbReference type="AlphaFoldDB" id="A0A075MUT4"/>
<dbReference type="Gene3D" id="3.40.50.300">
    <property type="entry name" value="P-loop containing nucleotide triphosphate hydrolases"/>
    <property type="match status" value="1"/>
</dbReference>
<feature type="binding site" evidence="6">
    <location>
        <begin position="18"/>
        <end position="25"/>
    </location>
    <ligand>
        <name>GTP</name>
        <dbReference type="ChEBI" id="CHEBI:37565"/>
    </ligand>
</feature>
<evidence type="ECO:0000256" key="1">
    <source>
        <dbReference type="ARBA" id="ARBA00005732"/>
    </source>
</evidence>
<dbReference type="NCBIfam" id="TIGR00101">
    <property type="entry name" value="ureG"/>
    <property type="match status" value="1"/>
</dbReference>
<evidence type="ECO:0000256" key="2">
    <source>
        <dbReference type="ARBA" id="ARBA00022741"/>
    </source>
</evidence>
<dbReference type="HOGENOM" id="CLU_072144_1_0_2"/>
<evidence type="ECO:0000256" key="6">
    <source>
        <dbReference type="HAMAP-Rule" id="MF_01389"/>
    </source>
</evidence>
<keyword evidence="2 6" id="KW-0547">Nucleotide-binding</keyword>
<proteinExistence type="inferred from homology"/>
<evidence type="ECO:0000259" key="7">
    <source>
        <dbReference type="Pfam" id="PF02492"/>
    </source>
</evidence>
<dbReference type="eggNOG" id="arCOG01231">
    <property type="taxonomic scope" value="Archaea"/>
</dbReference>
<evidence type="ECO:0000313" key="8">
    <source>
        <dbReference type="EMBL" id="AIF84923.1"/>
    </source>
</evidence>
<dbReference type="PANTHER" id="PTHR31715:SF0">
    <property type="entry name" value="UREASE ACCESSORY PROTEIN G"/>
    <property type="match status" value="1"/>
</dbReference>
<dbReference type="KEGG" id="nev:NTE_02885"/>
<feature type="domain" description="CobW/HypB/UreG nucleotide-binding" evidence="7">
    <location>
        <begin position="13"/>
        <end position="190"/>
    </location>
</feature>
<dbReference type="GO" id="GO:0043419">
    <property type="term" value="P:urea catabolic process"/>
    <property type="evidence" value="ECO:0007669"/>
    <property type="project" value="InterPro"/>
</dbReference>
<dbReference type="CDD" id="cd05540">
    <property type="entry name" value="UreG"/>
    <property type="match status" value="1"/>
</dbReference>
<dbReference type="Proteomes" id="UP000028194">
    <property type="component" value="Chromosome"/>
</dbReference>
<dbReference type="Pfam" id="PF02492">
    <property type="entry name" value="cobW"/>
    <property type="match status" value="1"/>
</dbReference>
<keyword evidence="6" id="KW-0963">Cytoplasm</keyword>
<keyword evidence="3 6" id="KW-0996">Nickel insertion</keyword>
<dbReference type="InterPro" id="IPR027417">
    <property type="entry name" value="P-loop_NTPase"/>
</dbReference>
<comment type="subunit">
    <text evidence="6">Homodimer. UreD, UreF and UreG form a complex that acts as a GTP-hydrolysis-dependent molecular chaperone, activating the urease apoprotein by helping to assemble the nickel containing metallocenter of UreC. The UreE protein probably delivers the nickel.</text>
</comment>
<dbReference type="PANTHER" id="PTHR31715">
    <property type="entry name" value="UREASE ACCESSORY PROTEIN G"/>
    <property type="match status" value="1"/>
</dbReference>
<evidence type="ECO:0000256" key="3">
    <source>
        <dbReference type="ARBA" id="ARBA00022988"/>
    </source>
</evidence>
<dbReference type="GO" id="GO:0016151">
    <property type="term" value="F:nickel cation binding"/>
    <property type="evidence" value="ECO:0007669"/>
    <property type="project" value="UniProtKB-UniRule"/>
</dbReference>
<dbReference type="EMBL" id="CP007174">
    <property type="protein sequence ID" value="AIF84923.1"/>
    <property type="molecule type" value="Genomic_DNA"/>
</dbReference>
<dbReference type="GO" id="GO:0005525">
    <property type="term" value="F:GTP binding"/>
    <property type="evidence" value="ECO:0007669"/>
    <property type="project" value="UniProtKB-KW"/>
</dbReference>
<reference evidence="8 9" key="1">
    <citation type="journal article" date="2014" name="PLoS ONE">
        <title>Genome Sequence of Candidatus Nitrososphaera evergladensis from Group I.1b Enriched from Everglades Soil Reveals Novel Genomic Features of the Ammonia-Oxidizing Archaea.</title>
        <authorList>
            <person name="Zhalnina K.V."/>
            <person name="Dias R."/>
            <person name="Leonard M.T."/>
            <person name="Dorr de Quadros P."/>
            <person name="Camargo F.A."/>
            <person name="Drew J.C."/>
            <person name="Farmerie W.G."/>
            <person name="Daroub S.H."/>
            <person name="Triplett E.W."/>
        </authorList>
    </citation>
    <scope>NUCLEOTIDE SEQUENCE [LARGE SCALE GENOMIC DNA]</scope>
    <source>
        <strain evidence="8 9">SR1</strain>
    </source>
</reference>
<gene>
    <name evidence="6" type="primary">ureG</name>
    <name evidence="8" type="ORF">NTE_02885</name>
</gene>
<dbReference type="InterPro" id="IPR003495">
    <property type="entry name" value="CobW/HypB/UreG_nucleotide-bd"/>
</dbReference>
<dbReference type="STRING" id="1459636.NTE_02885"/>
<dbReference type="SUPFAM" id="SSF52540">
    <property type="entry name" value="P-loop containing nucleoside triphosphate hydrolases"/>
    <property type="match status" value="1"/>
</dbReference>
<comment type="function">
    <text evidence="6">Facilitates the functional incorporation of the urease nickel metallocenter. This process requires GTP hydrolysis, probably effectuated by UreG.</text>
</comment>